<dbReference type="PANTHER" id="PTHR30244">
    <property type="entry name" value="TRANSAMINASE"/>
    <property type="match status" value="1"/>
</dbReference>
<dbReference type="EMBL" id="FOWR01000009">
    <property type="protein sequence ID" value="SFP18173.1"/>
    <property type="molecule type" value="Genomic_DNA"/>
</dbReference>
<reference evidence="4 5" key="1">
    <citation type="submission" date="2016-10" db="EMBL/GenBank/DDBJ databases">
        <authorList>
            <person name="de Groot N.N."/>
        </authorList>
    </citation>
    <scope>NUCLEOTIDE SEQUENCE [LARGE SCALE GENOMIC DNA]</scope>
    <source>
        <strain evidence="4 5">DSM 15893</strain>
    </source>
</reference>
<keyword evidence="4" id="KW-0808">Transferase</keyword>
<evidence type="ECO:0000256" key="3">
    <source>
        <dbReference type="RuleBase" id="RU004508"/>
    </source>
</evidence>
<name>A0A1I5N8W4_9GAMM</name>
<dbReference type="InterPro" id="IPR015424">
    <property type="entry name" value="PyrdxlP-dep_Trfase"/>
</dbReference>
<dbReference type="RefSeq" id="WP_074926310.1">
    <property type="nucleotide sequence ID" value="NZ_FOWR01000009.1"/>
</dbReference>
<keyword evidence="4" id="KW-0032">Aminotransferase</keyword>
<dbReference type="SUPFAM" id="SSF53383">
    <property type="entry name" value="PLP-dependent transferases"/>
    <property type="match status" value="1"/>
</dbReference>
<dbReference type="STRING" id="1121869.SAMN03084138_01521"/>
<accession>A0A1I5N8W4</accession>
<dbReference type="AlphaFoldDB" id="A0A1I5N8W4"/>
<evidence type="ECO:0000313" key="4">
    <source>
        <dbReference type="EMBL" id="SFP18173.1"/>
    </source>
</evidence>
<dbReference type="Gene3D" id="3.40.640.10">
    <property type="entry name" value="Type I PLP-dependent aspartate aminotransferase-like (Major domain)"/>
    <property type="match status" value="1"/>
</dbReference>
<dbReference type="InterPro" id="IPR015421">
    <property type="entry name" value="PyrdxlP-dep_Trfase_major"/>
</dbReference>
<dbReference type="GO" id="GO:0030170">
    <property type="term" value="F:pyridoxal phosphate binding"/>
    <property type="evidence" value="ECO:0007669"/>
    <property type="project" value="TreeGrafter"/>
</dbReference>
<dbReference type="GO" id="GO:0000271">
    <property type="term" value="P:polysaccharide biosynthetic process"/>
    <property type="evidence" value="ECO:0007669"/>
    <property type="project" value="TreeGrafter"/>
</dbReference>
<comment type="similarity">
    <text evidence="2 3">Belongs to the DegT/DnrJ/EryC1 family.</text>
</comment>
<organism evidence="4 5">
    <name type="scientific">Enterovibrio norvegicus DSM 15893</name>
    <dbReference type="NCBI Taxonomy" id="1121869"/>
    <lineage>
        <taxon>Bacteria</taxon>
        <taxon>Pseudomonadati</taxon>
        <taxon>Pseudomonadota</taxon>
        <taxon>Gammaproteobacteria</taxon>
        <taxon>Vibrionales</taxon>
        <taxon>Vibrionaceae</taxon>
        <taxon>Enterovibrio</taxon>
    </lineage>
</organism>
<dbReference type="InterPro" id="IPR000653">
    <property type="entry name" value="DegT/StrS_aminotransferase"/>
</dbReference>
<dbReference type="OrthoDB" id="9810913at2"/>
<dbReference type="Pfam" id="PF01041">
    <property type="entry name" value="DegT_DnrJ_EryC1"/>
    <property type="match status" value="1"/>
</dbReference>
<evidence type="ECO:0000256" key="2">
    <source>
        <dbReference type="ARBA" id="ARBA00037999"/>
    </source>
</evidence>
<keyword evidence="1 3" id="KW-0663">Pyridoxal phosphate</keyword>
<dbReference type="PANTHER" id="PTHR30244:SF34">
    <property type="entry name" value="DTDP-4-AMINO-4,6-DIDEOXYGALACTOSE TRANSAMINASE"/>
    <property type="match status" value="1"/>
</dbReference>
<sequence>MIVRARPRYLEVAELDNLPPDLPRGSGFDNELYFNKARAALKFYIEQLNLFTNRKNRVATQAFNCEVVGDAVIEAGSTLVLMDVKLEDASISLEELKKTPELDVLILTHYQGLPNIEYHDIVDYCRSNNIVIIDDICLTEGSCIGTTLVGSLSDVALKSFAFDKPVTCLNGGSLTLNTECEFNEYLKEKYRLIQVESKRHELASIRALGYKLKYTNINIYYSGANATDVLVLLSYLKVPEVIIRMMSQWNFFVRVSNSLISRFRSKEIKIIRLGKHKKNLIGIQNDKKGSIEKPINKDSIKKWILDVSPKCTFFQEYECSVHWNRFSLIDESGELVEFLKSKDIEAGNHNWPKTLDEHLHGNNCVEIFGELENSKHLAKYIVNIPTWIDLEEYVKY</sequence>
<dbReference type="Proteomes" id="UP000182692">
    <property type="component" value="Unassembled WGS sequence"/>
</dbReference>
<dbReference type="GO" id="GO:0008483">
    <property type="term" value="F:transaminase activity"/>
    <property type="evidence" value="ECO:0007669"/>
    <property type="project" value="UniProtKB-KW"/>
</dbReference>
<proteinExistence type="inferred from homology"/>
<gene>
    <name evidence="4" type="ORF">SAMN03084138_01521</name>
</gene>
<protein>
    <submittedName>
        <fullName evidence="4">DegT/DnrJ/EryC1/StrS aminotransferase family protein</fullName>
    </submittedName>
</protein>
<dbReference type="GeneID" id="35871823"/>
<evidence type="ECO:0000313" key="5">
    <source>
        <dbReference type="Proteomes" id="UP000182692"/>
    </source>
</evidence>
<evidence type="ECO:0000256" key="1">
    <source>
        <dbReference type="ARBA" id="ARBA00022898"/>
    </source>
</evidence>